<organism evidence="1 2">
    <name type="scientific">Undibacterium curvum</name>
    <dbReference type="NCBI Taxonomy" id="2762294"/>
    <lineage>
        <taxon>Bacteria</taxon>
        <taxon>Pseudomonadati</taxon>
        <taxon>Pseudomonadota</taxon>
        <taxon>Betaproteobacteria</taxon>
        <taxon>Burkholderiales</taxon>
        <taxon>Oxalobacteraceae</taxon>
        <taxon>Undibacterium</taxon>
    </lineage>
</organism>
<evidence type="ECO:0000313" key="2">
    <source>
        <dbReference type="Proteomes" id="UP000654304"/>
    </source>
</evidence>
<gene>
    <name evidence="1" type="ORF">H8K43_09895</name>
</gene>
<keyword evidence="2" id="KW-1185">Reference proteome</keyword>
<sequence>MKVKKGMVAALALSALPYENAGCGCIVVGPESVIVNLAKAGLVDMAGAAIESAAGRCEEPVIIGIDAEEFAALMAQPDLITEPDAAQKSTDPQHQEGA</sequence>
<comment type="caution">
    <text evidence="1">The sequence shown here is derived from an EMBL/GenBank/DDBJ whole genome shotgun (WGS) entry which is preliminary data.</text>
</comment>
<accession>A0ABR7A4Z8</accession>
<evidence type="ECO:0000313" key="1">
    <source>
        <dbReference type="EMBL" id="MBC3931983.1"/>
    </source>
</evidence>
<protein>
    <recommendedName>
        <fullName evidence="3">Secreted protein</fullName>
    </recommendedName>
</protein>
<dbReference type="Proteomes" id="UP000654304">
    <property type="component" value="Unassembled WGS sequence"/>
</dbReference>
<proteinExistence type="predicted"/>
<dbReference type="EMBL" id="JACOGD010000004">
    <property type="protein sequence ID" value="MBC3931983.1"/>
    <property type="molecule type" value="Genomic_DNA"/>
</dbReference>
<reference evidence="1 2" key="1">
    <citation type="submission" date="2020-08" db="EMBL/GenBank/DDBJ databases">
        <title>Novel species isolated from subtropical streams in China.</title>
        <authorList>
            <person name="Lu H."/>
        </authorList>
    </citation>
    <scope>NUCLEOTIDE SEQUENCE [LARGE SCALE GENOMIC DNA]</scope>
    <source>
        <strain evidence="1 2">CY22W</strain>
    </source>
</reference>
<evidence type="ECO:0008006" key="3">
    <source>
        <dbReference type="Google" id="ProtNLM"/>
    </source>
</evidence>
<dbReference type="RefSeq" id="WP_186903665.1">
    <property type="nucleotide sequence ID" value="NZ_JACOGD010000004.1"/>
</dbReference>
<name>A0ABR7A4Z8_9BURK</name>